<dbReference type="EMBL" id="LN907827">
    <property type="protein sequence ID" value="CUU24169.1"/>
    <property type="molecule type" value="Genomic_DNA"/>
</dbReference>
<dbReference type="KEGG" id="ege:EM595_1935"/>
<gene>
    <name evidence="1" type="ORF">EM595_1935</name>
</gene>
<evidence type="ECO:0000313" key="1">
    <source>
        <dbReference type="EMBL" id="CUU24169.1"/>
    </source>
</evidence>
<dbReference type="InterPro" id="IPR007423">
    <property type="entry name" value="Sel_put"/>
</dbReference>
<dbReference type="OrthoDB" id="9814284at2"/>
<dbReference type="Pfam" id="PF04328">
    <property type="entry name" value="Sel_put"/>
    <property type="match status" value="1"/>
</dbReference>
<dbReference type="RefSeq" id="WP_067430940.1">
    <property type="nucleotide sequence ID" value="NZ_CP072598.1"/>
</dbReference>
<evidence type="ECO:0000313" key="2">
    <source>
        <dbReference type="Proteomes" id="UP000059419"/>
    </source>
</evidence>
<dbReference type="STRING" id="1619313.EM595_1935"/>
<organism evidence="1 2">
    <name type="scientific">Duffyella gerundensis</name>
    <dbReference type="NCBI Taxonomy" id="1619313"/>
    <lineage>
        <taxon>Bacteria</taxon>
        <taxon>Pseudomonadati</taxon>
        <taxon>Pseudomonadota</taxon>
        <taxon>Gammaproteobacteria</taxon>
        <taxon>Enterobacterales</taxon>
        <taxon>Erwiniaceae</taxon>
        <taxon>Duffyella</taxon>
    </lineage>
</organism>
<reference evidence="2" key="1">
    <citation type="submission" date="2015-11" db="EMBL/GenBank/DDBJ databases">
        <authorList>
            <person name="Blom J."/>
        </authorList>
    </citation>
    <scope>NUCLEOTIDE SEQUENCE [LARGE SCALE GENOMIC DNA]</scope>
</reference>
<protein>
    <submittedName>
        <fullName evidence="1">Uncharacterized protein</fullName>
    </submittedName>
</protein>
<keyword evidence="2" id="KW-1185">Reference proteome</keyword>
<dbReference type="PATRIC" id="fig|1619313.3.peg.2008"/>
<dbReference type="GeneID" id="84613045"/>
<accession>A0A0U5L0F8</accession>
<dbReference type="PANTHER" id="PTHR38453:SF1">
    <property type="entry name" value="CYTOPLASMIC PROTEIN"/>
    <property type="match status" value="1"/>
</dbReference>
<dbReference type="Proteomes" id="UP000059419">
    <property type="component" value="Chromosome 1"/>
</dbReference>
<proteinExistence type="predicted"/>
<dbReference type="AlphaFoldDB" id="A0A0U5L0F8"/>
<sequence length="96" mass="11016">MAKLIYRVARPLVPPVIIRCQQIAPPSPEKLTLRLVMQRLAQCFRLMVGVQDYGNYVRHMQAHHPDQPAMSERDFHRYCLDARFPGKGGKLGKCPC</sequence>
<dbReference type="PANTHER" id="PTHR38453">
    <property type="entry name" value="CYTOPLASMIC PROTEIN-RELATED"/>
    <property type="match status" value="1"/>
</dbReference>
<name>A0A0U5L0F8_9GAMM</name>